<dbReference type="STRING" id="1160509.A0A3N4HRY9"/>
<dbReference type="AlphaFoldDB" id="A0A3N4HRY9"/>
<dbReference type="PANTHER" id="PTHR13191:SF0">
    <property type="entry name" value="RIBOSOMAL RNA-PROCESSING PROTEIN 7 HOMOLOG A-RELATED"/>
    <property type="match status" value="1"/>
</dbReference>
<feature type="region of interest" description="Disordered" evidence="2">
    <location>
        <begin position="202"/>
        <end position="225"/>
    </location>
</feature>
<evidence type="ECO:0000313" key="6">
    <source>
        <dbReference type="Proteomes" id="UP000275078"/>
    </source>
</evidence>
<dbReference type="GO" id="GO:0000028">
    <property type="term" value="P:ribosomal small subunit assembly"/>
    <property type="evidence" value="ECO:0007669"/>
    <property type="project" value="TreeGrafter"/>
</dbReference>
<evidence type="ECO:0000259" key="4">
    <source>
        <dbReference type="Pfam" id="PF17799"/>
    </source>
</evidence>
<dbReference type="GO" id="GO:0006364">
    <property type="term" value="P:rRNA processing"/>
    <property type="evidence" value="ECO:0007669"/>
    <property type="project" value="TreeGrafter"/>
</dbReference>
<dbReference type="Pfam" id="PF17799">
    <property type="entry name" value="RRM_Rrp7"/>
    <property type="match status" value="1"/>
</dbReference>
<dbReference type="GO" id="GO:0003676">
    <property type="term" value="F:nucleic acid binding"/>
    <property type="evidence" value="ECO:0007669"/>
    <property type="project" value="InterPro"/>
</dbReference>
<evidence type="ECO:0008006" key="7">
    <source>
        <dbReference type="Google" id="ProtNLM"/>
    </source>
</evidence>
<dbReference type="Gene3D" id="6.10.250.1770">
    <property type="match status" value="1"/>
</dbReference>
<proteinExistence type="inferred from homology"/>
<dbReference type="InterPro" id="IPR024326">
    <property type="entry name" value="RRP7_C"/>
</dbReference>
<evidence type="ECO:0000313" key="5">
    <source>
        <dbReference type="EMBL" id="RPA76613.1"/>
    </source>
</evidence>
<name>A0A3N4HRY9_ASCIM</name>
<sequence length="263" mass="29600">MQLPQPPSALPALPSNYIALPISYPPTASFPESTTHVLYLRPHTPVITTSDTPKSIFAANLPPDTTTEILRGVLSTSKLREILWLDDIKGGVQKSGSSAVLVFEDEESARRVLKKAAKGKAAAWGEGVEDGLQKRGLKHYKQAYISAHPPMHLIEEAINTSLAAFAEAEAAEAEARHNRSQQVDEDGFVLVTRGAKVKDAEELEQEMSEKKKRKRDHTMAGTPFYRFQVRQGRKEEAKRLVEKWEEDKRRLEERKARRRLRPL</sequence>
<evidence type="ECO:0000256" key="1">
    <source>
        <dbReference type="ARBA" id="ARBA00006110"/>
    </source>
</evidence>
<organism evidence="5 6">
    <name type="scientific">Ascobolus immersus RN42</name>
    <dbReference type="NCBI Taxonomy" id="1160509"/>
    <lineage>
        <taxon>Eukaryota</taxon>
        <taxon>Fungi</taxon>
        <taxon>Dikarya</taxon>
        <taxon>Ascomycota</taxon>
        <taxon>Pezizomycotina</taxon>
        <taxon>Pezizomycetes</taxon>
        <taxon>Pezizales</taxon>
        <taxon>Ascobolaceae</taxon>
        <taxon>Ascobolus</taxon>
    </lineage>
</organism>
<feature type="domain" description="Ribosomal RNA-processing protein 7 C-terminal" evidence="3">
    <location>
        <begin position="149"/>
        <end position="262"/>
    </location>
</feature>
<dbReference type="PANTHER" id="PTHR13191">
    <property type="entry name" value="RIBOSOMAL RNA PROCESSING PROTEIN 7-RELATED"/>
    <property type="match status" value="1"/>
</dbReference>
<dbReference type="Proteomes" id="UP000275078">
    <property type="component" value="Unassembled WGS sequence"/>
</dbReference>
<gene>
    <name evidence="5" type="ORF">BJ508DRAFT_417525</name>
</gene>
<dbReference type="InterPro" id="IPR035979">
    <property type="entry name" value="RBD_domain_sf"/>
</dbReference>
<comment type="similarity">
    <text evidence="1">Belongs to the RRP7 family.</text>
</comment>
<reference evidence="5 6" key="1">
    <citation type="journal article" date="2018" name="Nat. Ecol. Evol.">
        <title>Pezizomycetes genomes reveal the molecular basis of ectomycorrhizal truffle lifestyle.</title>
        <authorList>
            <person name="Murat C."/>
            <person name="Payen T."/>
            <person name="Noel B."/>
            <person name="Kuo A."/>
            <person name="Morin E."/>
            <person name="Chen J."/>
            <person name="Kohler A."/>
            <person name="Krizsan K."/>
            <person name="Balestrini R."/>
            <person name="Da Silva C."/>
            <person name="Montanini B."/>
            <person name="Hainaut M."/>
            <person name="Levati E."/>
            <person name="Barry K.W."/>
            <person name="Belfiori B."/>
            <person name="Cichocki N."/>
            <person name="Clum A."/>
            <person name="Dockter R.B."/>
            <person name="Fauchery L."/>
            <person name="Guy J."/>
            <person name="Iotti M."/>
            <person name="Le Tacon F."/>
            <person name="Lindquist E.A."/>
            <person name="Lipzen A."/>
            <person name="Malagnac F."/>
            <person name="Mello A."/>
            <person name="Molinier V."/>
            <person name="Miyauchi S."/>
            <person name="Poulain J."/>
            <person name="Riccioni C."/>
            <person name="Rubini A."/>
            <person name="Sitrit Y."/>
            <person name="Splivallo R."/>
            <person name="Traeger S."/>
            <person name="Wang M."/>
            <person name="Zifcakova L."/>
            <person name="Wipf D."/>
            <person name="Zambonelli A."/>
            <person name="Paolocci F."/>
            <person name="Nowrousian M."/>
            <person name="Ottonello S."/>
            <person name="Baldrian P."/>
            <person name="Spatafora J.W."/>
            <person name="Henrissat B."/>
            <person name="Nagy L.G."/>
            <person name="Aury J.M."/>
            <person name="Wincker P."/>
            <person name="Grigoriev I.V."/>
            <person name="Bonfante P."/>
            <person name="Martin F.M."/>
        </authorList>
    </citation>
    <scope>NUCLEOTIDE SEQUENCE [LARGE SCALE GENOMIC DNA]</scope>
    <source>
        <strain evidence="5 6">RN42</strain>
    </source>
</reference>
<dbReference type="OrthoDB" id="5390at2759"/>
<protein>
    <recommendedName>
        <fullName evidence="7">RRM domain-containing protein</fullName>
    </recommendedName>
</protein>
<dbReference type="GO" id="GO:0034456">
    <property type="term" value="C:UTP-C complex"/>
    <property type="evidence" value="ECO:0007669"/>
    <property type="project" value="TreeGrafter"/>
</dbReference>
<feature type="domain" description="Rrp7 RRM-like N-terminal" evidence="4">
    <location>
        <begin position="17"/>
        <end position="79"/>
    </location>
</feature>
<dbReference type="InterPro" id="IPR040447">
    <property type="entry name" value="RRM_Rrp7"/>
</dbReference>
<accession>A0A3N4HRY9</accession>
<evidence type="ECO:0000259" key="3">
    <source>
        <dbReference type="Pfam" id="PF12923"/>
    </source>
</evidence>
<dbReference type="Pfam" id="PF12923">
    <property type="entry name" value="RRP7"/>
    <property type="match status" value="1"/>
</dbReference>
<dbReference type="GO" id="GO:0032545">
    <property type="term" value="C:CURI complex"/>
    <property type="evidence" value="ECO:0007669"/>
    <property type="project" value="TreeGrafter"/>
</dbReference>
<dbReference type="SUPFAM" id="SSF54928">
    <property type="entry name" value="RNA-binding domain, RBD"/>
    <property type="match status" value="1"/>
</dbReference>
<evidence type="ECO:0000256" key="2">
    <source>
        <dbReference type="SAM" id="MobiDB-lite"/>
    </source>
</evidence>
<dbReference type="EMBL" id="ML119741">
    <property type="protein sequence ID" value="RPA76613.1"/>
    <property type="molecule type" value="Genomic_DNA"/>
</dbReference>
<keyword evidence="6" id="KW-1185">Reference proteome</keyword>
<dbReference type="InterPro" id="IPR040446">
    <property type="entry name" value="RRP7"/>
</dbReference>